<evidence type="ECO:0000313" key="4">
    <source>
        <dbReference type="Proteomes" id="UP000663658"/>
    </source>
</evidence>
<dbReference type="KEGG" id="pty:JWV26_22545"/>
<accession>A0ABD7DVG0</accession>
<evidence type="ECO:0000256" key="1">
    <source>
        <dbReference type="SAM" id="Phobius"/>
    </source>
</evidence>
<dbReference type="Proteomes" id="UP000663658">
    <property type="component" value="Chromosome"/>
</dbReference>
<dbReference type="RefSeq" id="WP_206417865.1">
    <property type="nucleotide sequence ID" value="NZ_CP070505.1"/>
</dbReference>
<keyword evidence="1" id="KW-0472">Membrane</keyword>
<organism evidence="3 4">
    <name type="scientific">Ectopseudomonas toyotomiensis</name>
    <dbReference type="NCBI Taxonomy" id="554344"/>
    <lineage>
        <taxon>Bacteria</taxon>
        <taxon>Pseudomonadati</taxon>
        <taxon>Pseudomonadota</taxon>
        <taxon>Gammaproteobacteria</taxon>
        <taxon>Pseudomonadales</taxon>
        <taxon>Pseudomonadaceae</taxon>
        <taxon>Ectopseudomonas</taxon>
    </lineage>
</organism>
<sequence length="68" mass="6967">MQNLKVLRRSLGATAAVGVLAMQQAHAALPTGVTDALDAAKLDGVEVAGIVLGVIIAIAAFKFIRRAL</sequence>
<dbReference type="InterPro" id="IPR008020">
    <property type="entry name" value="G8P"/>
</dbReference>
<dbReference type="Pfam" id="PF05356">
    <property type="entry name" value="Phage_Coat_B"/>
    <property type="match status" value="1"/>
</dbReference>
<name>A0ABD7DVG0_9GAMM</name>
<keyword evidence="1" id="KW-1133">Transmembrane helix</keyword>
<dbReference type="EMBL" id="CP070505">
    <property type="protein sequence ID" value="QSL92488.1"/>
    <property type="molecule type" value="Genomic_DNA"/>
</dbReference>
<evidence type="ECO:0000313" key="3">
    <source>
        <dbReference type="EMBL" id="QSL92488.1"/>
    </source>
</evidence>
<feature type="transmembrane region" description="Helical" evidence="1">
    <location>
        <begin position="47"/>
        <end position="64"/>
    </location>
</feature>
<keyword evidence="3" id="KW-0167">Capsid protein</keyword>
<gene>
    <name evidence="3" type="ORF">JWV26_22545</name>
</gene>
<evidence type="ECO:0000256" key="2">
    <source>
        <dbReference type="SAM" id="SignalP"/>
    </source>
</evidence>
<protein>
    <submittedName>
        <fullName evidence="3">Phage coat protein</fullName>
    </submittedName>
</protein>
<feature type="chain" id="PRO_5044858894" evidence="2">
    <location>
        <begin position="28"/>
        <end position="68"/>
    </location>
</feature>
<dbReference type="AlphaFoldDB" id="A0ABD7DVG0"/>
<proteinExistence type="predicted"/>
<keyword evidence="1" id="KW-0812">Transmembrane</keyword>
<feature type="signal peptide" evidence="2">
    <location>
        <begin position="1"/>
        <end position="27"/>
    </location>
</feature>
<reference evidence="3 4" key="1">
    <citation type="submission" date="2021-02" db="EMBL/GenBank/DDBJ databases">
        <title>Whole genome sequencing of Pseudomonas alcaliphila strain SM2.</title>
        <authorList>
            <person name="Alshamsi M.S."/>
            <person name="Sudalaimuthuasari N."/>
            <person name="Kundu B."/>
            <person name="AlMaskari R.S."/>
            <person name="Elmahi Y."/>
            <person name="Mundra S."/>
            <person name="Chandran S."/>
            <person name="Malik S."/>
            <person name="Hazzouri K.M."/>
            <person name="Amiri K.M.A."/>
        </authorList>
    </citation>
    <scope>NUCLEOTIDE SEQUENCE [LARGE SCALE GENOMIC DNA]</scope>
    <source>
        <strain evidence="3 4">SM2</strain>
    </source>
</reference>
<keyword evidence="3" id="KW-0946">Virion</keyword>
<keyword evidence="2" id="KW-0732">Signal</keyword>